<keyword evidence="9" id="KW-1185">Reference proteome</keyword>
<evidence type="ECO:0000256" key="6">
    <source>
        <dbReference type="PROSITE-ProRule" id="PRU00175"/>
    </source>
</evidence>
<dbReference type="CDD" id="cd17083">
    <property type="entry name" value="RAWUL_PCGF3"/>
    <property type="match status" value="1"/>
</dbReference>
<keyword evidence="3 6" id="KW-0863">Zinc-finger</keyword>
<dbReference type="Pfam" id="PF16207">
    <property type="entry name" value="RAWUL"/>
    <property type="match status" value="1"/>
</dbReference>
<evidence type="ECO:0000313" key="8">
    <source>
        <dbReference type="EMBL" id="KAG7174791.1"/>
    </source>
</evidence>
<reference evidence="8" key="1">
    <citation type="journal article" date="2021" name="Sci. Adv.">
        <title>The American lobster genome reveals insights on longevity, neural, and immune adaptations.</title>
        <authorList>
            <person name="Polinski J.M."/>
            <person name="Zimin A.V."/>
            <person name="Clark K.F."/>
            <person name="Kohn A.B."/>
            <person name="Sadowski N."/>
            <person name="Timp W."/>
            <person name="Ptitsyn A."/>
            <person name="Khanna P."/>
            <person name="Romanova D.Y."/>
            <person name="Williams P."/>
            <person name="Greenwood S.J."/>
            <person name="Moroz L.L."/>
            <person name="Walt D.R."/>
            <person name="Bodnar A.G."/>
        </authorList>
    </citation>
    <scope>NUCLEOTIDE SEQUENCE</scope>
    <source>
        <strain evidence="8">GMGI-L3</strain>
    </source>
</reference>
<comment type="caution">
    <text evidence="8">The sequence shown here is derived from an EMBL/GenBank/DDBJ whole genome shotgun (WGS) entry which is preliminary data.</text>
</comment>
<dbReference type="SUPFAM" id="SSF57850">
    <property type="entry name" value="RING/U-box"/>
    <property type="match status" value="1"/>
</dbReference>
<keyword evidence="5" id="KW-0539">Nucleus</keyword>
<sequence>MVVMWVKAERVLKGGLNPPLPVRYLLTTGCGGGQDHNTVAVQIPSLGNKGMERRIKLRTLNEHIVCAICSGYLVDATTVTECLHTFCKSCLVKHLEERNTCPTCDIVIHQSHPLNYISFDRTMQDIVCKLVPMLQEDFYRARGEVCPKDLPQANEEELQQDDKAVNDTDYHRLDEQVNICLECKYPTLAPLKRRFIRCSAQATITHLKKFLALKVLEGPQKYREIDIMCNDEMLGKDHTLKFVQVTRWRFRSPPLKLCYRPRIDI</sequence>
<dbReference type="InterPro" id="IPR013083">
    <property type="entry name" value="Znf_RING/FYVE/PHD"/>
</dbReference>
<dbReference type="Gene3D" id="3.30.40.10">
    <property type="entry name" value="Zinc/RING finger domain, C3HC4 (zinc finger)"/>
    <property type="match status" value="1"/>
</dbReference>
<dbReference type="GO" id="GO:0031519">
    <property type="term" value="C:PcG protein complex"/>
    <property type="evidence" value="ECO:0007669"/>
    <property type="project" value="UniProtKB-ARBA"/>
</dbReference>
<dbReference type="Gene3D" id="3.10.20.90">
    <property type="entry name" value="Phosphatidylinositol 3-kinase Catalytic Subunit, Chain A, domain 1"/>
    <property type="match status" value="1"/>
</dbReference>
<dbReference type="InterPro" id="IPR032443">
    <property type="entry name" value="RAWUL"/>
</dbReference>
<evidence type="ECO:0000313" key="9">
    <source>
        <dbReference type="Proteomes" id="UP000747542"/>
    </source>
</evidence>
<accession>A0A8J5N7S7</accession>
<dbReference type="InterPro" id="IPR001841">
    <property type="entry name" value="Znf_RING"/>
</dbReference>
<dbReference type="PANTHER" id="PTHR45893">
    <property type="entry name" value="POLYCOMB GROUP RING FINGER PROTEIN"/>
    <property type="match status" value="1"/>
</dbReference>
<proteinExistence type="predicted"/>
<evidence type="ECO:0000256" key="5">
    <source>
        <dbReference type="ARBA" id="ARBA00023242"/>
    </source>
</evidence>
<name>A0A8J5N7S7_HOMAM</name>
<dbReference type="AlphaFoldDB" id="A0A8J5N7S7"/>
<dbReference type="InterPro" id="IPR017907">
    <property type="entry name" value="Znf_RING_CS"/>
</dbReference>
<evidence type="ECO:0000256" key="1">
    <source>
        <dbReference type="ARBA" id="ARBA00004123"/>
    </source>
</evidence>
<organism evidence="8 9">
    <name type="scientific">Homarus americanus</name>
    <name type="common">American lobster</name>
    <dbReference type="NCBI Taxonomy" id="6706"/>
    <lineage>
        <taxon>Eukaryota</taxon>
        <taxon>Metazoa</taxon>
        <taxon>Ecdysozoa</taxon>
        <taxon>Arthropoda</taxon>
        <taxon>Crustacea</taxon>
        <taxon>Multicrustacea</taxon>
        <taxon>Malacostraca</taxon>
        <taxon>Eumalacostraca</taxon>
        <taxon>Eucarida</taxon>
        <taxon>Decapoda</taxon>
        <taxon>Pleocyemata</taxon>
        <taxon>Astacidea</taxon>
        <taxon>Nephropoidea</taxon>
        <taxon>Nephropidae</taxon>
        <taxon>Homarus</taxon>
    </lineage>
</organism>
<dbReference type="SMART" id="SM00184">
    <property type="entry name" value="RING"/>
    <property type="match status" value="1"/>
</dbReference>
<dbReference type="EMBL" id="JAHLQT010006946">
    <property type="protein sequence ID" value="KAG7174791.1"/>
    <property type="molecule type" value="Genomic_DNA"/>
</dbReference>
<gene>
    <name evidence="8" type="primary">PcgF3-L</name>
    <name evidence="8" type="ORF">Hamer_G022170</name>
</gene>
<comment type="subcellular location">
    <subcellularLocation>
        <location evidence="1">Nucleus</location>
    </subcellularLocation>
</comment>
<evidence type="ECO:0000256" key="2">
    <source>
        <dbReference type="ARBA" id="ARBA00022723"/>
    </source>
</evidence>
<evidence type="ECO:0000259" key="7">
    <source>
        <dbReference type="PROSITE" id="PS50089"/>
    </source>
</evidence>
<evidence type="ECO:0000256" key="4">
    <source>
        <dbReference type="ARBA" id="ARBA00022833"/>
    </source>
</evidence>
<keyword evidence="4" id="KW-0862">Zinc</keyword>
<keyword evidence="2" id="KW-0479">Metal-binding</keyword>
<dbReference type="Proteomes" id="UP000747542">
    <property type="component" value="Unassembled WGS sequence"/>
</dbReference>
<dbReference type="GO" id="GO:0008270">
    <property type="term" value="F:zinc ion binding"/>
    <property type="evidence" value="ECO:0007669"/>
    <property type="project" value="UniProtKB-KW"/>
</dbReference>
<dbReference type="Pfam" id="PF13923">
    <property type="entry name" value="zf-C3HC4_2"/>
    <property type="match status" value="1"/>
</dbReference>
<dbReference type="CDD" id="cd16735">
    <property type="entry name" value="RING-HC_PCGF3"/>
    <property type="match status" value="1"/>
</dbReference>
<dbReference type="FunFam" id="3.30.40.10:FF:000033">
    <property type="entry name" value="Polycomb group RING finger protein 3"/>
    <property type="match status" value="1"/>
</dbReference>
<protein>
    <submittedName>
        <fullName evidence="8">Polycomb group RING finger protein 3-like</fullName>
    </submittedName>
</protein>
<dbReference type="PROSITE" id="PS50089">
    <property type="entry name" value="ZF_RING_2"/>
    <property type="match status" value="1"/>
</dbReference>
<feature type="domain" description="RING-type" evidence="7">
    <location>
        <begin position="66"/>
        <end position="105"/>
    </location>
</feature>
<dbReference type="PROSITE" id="PS00518">
    <property type="entry name" value="ZF_RING_1"/>
    <property type="match status" value="1"/>
</dbReference>
<evidence type="ECO:0000256" key="3">
    <source>
        <dbReference type="ARBA" id="ARBA00022771"/>
    </source>
</evidence>
<dbReference type="InterPro" id="IPR051507">
    <property type="entry name" value="PcG_RING_finger"/>
</dbReference>